<protein>
    <submittedName>
        <fullName evidence="2">Outer membrane murein-binding lipoprotein Lpp</fullName>
    </submittedName>
</protein>
<evidence type="ECO:0000256" key="1">
    <source>
        <dbReference type="SAM" id="SignalP"/>
    </source>
</evidence>
<proteinExistence type="predicted"/>
<comment type="caution">
    <text evidence="2">The sequence shown here is derived from an EMBL/GenBank/DDBJ whole genome shotgun (WGS) entry which is preliminary data.</text>
</comment>
<feature type="chain" id="PRO_5046078349" evidence="1">
    <location>
        <begin position="23"/>
        <end position="37"/>
    </location>
</feature>
<dbReference type="EMBL" id="JAVDQN010000005">
    <property type="protein sequence ID" value="MDR6378712.1"/>
    <property type="molecule type" value="Genomic_DNA"/>
</dbReference>
<evidence type="ECO:0000313" key="3">
    <source>
        <dbReference type="Proteomes" id="UP001185254"/>
    </source>
</evidence>
<accession>A0ABU1L6F9</accession>
<gene>
    <name evidence="2" type="ORF">J2776_005433</name>
</gene>
<sequence length="37" mass="3687">MNKLLATFAIAGTLLITGCATVAPMSPTTSTSSVDTT</sequence>
<keyword evidence="3" id="KW-1185">Reference proteome</keyword>
<evidence type="ECO:0000313" key="2">
    <source>
        <dbReference type="EMBL" id="MDR6378712.1"/>
    </source>
</evidence>
<dbReference type="PROSITE" id="PS51257">
    <property type="entry name" value="PROKAR_LIPOPROTEIN"/>
    <property type="match status" value="1"/>
</dbReference>
<dbReference type="Proteomes" id="UP001185254">
    <property type="component" value="Unassembled WGS sequence"/>
</dbReference>
<reference evidence="2 3" key="1">
    <citation type="submission" date="2023-07" db="EMBL/GenBank/DDBJ databases">
        <title>Sorghum-associated microbial communities from plants grown in Nebraska, USA.</title>
        <authorList>
            <person name="Schachtman D."/>
        </authorList>
    </citation>
    <scope>NUCLEOTIDE SEQUENCE [LARGE SCALE GENOMIC DNA]</scope>
    <source>
        <strain evidence="2 3">DS1039</strain>
    </source>
</reference>
<feature type="signal peptide" evidence="1">
    <location>
        <begin position="1"/>
        <end position="22"/>
    </location>
</feature>
<organism evidence="2 3">
    <name type="scientific">Paraburkholderia caledonica</name>
    <dbReference type="NCBI Taxonomy" id="134536"/>
    <lineage>
        <taxon>Bacteria</taxon>
        <taxon>Pseudomonadati</taxon>
        <taxon>Pseudomonadota</taxon>
        <taxon>Betaproteobacteria</taxon>
        <taxon>Burkholderiales</taxon>
        <taxon>Burkholderiaceae</taxon>
        <taxon>Paraburkholderia</taxon>
    </lineage>
</organism>
<keyword evidence="1" id="KW-0732">Signal</keyword>
<keyword evidence="2" id="KW-0449">Lipoprotein</keyword>
<name>A0ABU1L6F9_9BURK</name>